<accession>A0A2N3HJN4</accession>
<dbReference type="AlphaFoldDB" id="A0A2N3HJN4"/>
<evidence type="ECO:0000313" key="1">
    <source>
        <dbReference type="EMBL" id="PKQ45189.1"/>
    </source>
</evidence>
<reference evidence="1 2" key="1">
    <citation type="submission" date="2017-12" db="EMBL/GenBank/DDBJ databases">
        <title>Confluentibacter flavum sp. nov., isolated from the saline lake.</title>
        <authorList>
            <person name="Yu L."/>
        </authorList>
    </citation>
    <scope>NUCLEOTIDE SEQUENCE [LARGE SCALE GENOMIC DNA]</scope>
    <source>
        <strain evidence="1 2">3B</strain>
    </source>
</reference>
<comment type="caution">
    <text evidence="1">The sequence shown here is derived from an EMBL/GenBank/DDBJ whole genome shotgun (WGS) entry which is preliminary data.</text>
</comment>
<proteinExistence type="predicted"/>
<keyword evidence="2" id="KW-1185">Reference proteome</keyword>
<organism evidence="1 2">
    <name type="scientific">Confluentibacter flavum</name>
    <dbReference type="NCBI Taxonomy" id="1909700"/>
    <lineage>
        <taxon>Bacteria</taxon>
        <taxon>Pseudomonadati</taxon>
        <taxon>Bacteroidota</taxon>
        <taxon>Flavobacteriia</taxon>
        <taxon>Flavobacteriales</taxon>
        <taxon>Flavobacteriaceae</taxon>
        <taxon>Confluentibacter</taxon>
    </lineage>
</organism>
<evidence type="ECO:0000313" key="2">
    <source>
        <dbReference type="Proteomes" id="UP000233435"/>
    </source>
</evidence>
<dbReference type="Proteomes" id="UP000233435">
    <property type="component" value="Unassembled WGS sequence"/>
</dbReference>
<gene>
    <name evidence="1" type="ORF">CSW08_09225</name>
</gene>
<name>A0A2N3HJN4_9FLAO</name>
<sequence length="92" mass="10513">MIEIRFLVPFHAIGLKDLEHFYMILFCKALAMNLQTLSLHFLTQTGSEGILRQANQYHCLICKKSTKIFIIKMIVCSINNSNNEINKVALLG</sequence>
<protein>
    <submittedName>
        <fullName evidence="1">Uncharacterized protein</fullName>
    </submittedName>
</protein>
<dbReference type="EMBL" id="PJEO01000031">
    <property type="protein sequence ID" value="PKQ45189.1"/>
    <property type="molecule type" value="Genomic_DNA"/>
</dbReference>